<dbReference type="EMBL" id="LAZR01060911">
    <property type="protein sequence ID" value="KKK64686.1"/>
    <property type="molecule type" value="Genomic_DNA"/>
</dbReference>
<name>A0A0F8ZXM5_9ZZZZ</name>
<evidence type="ECO:0000313" key="1">
    <source>
        <dbReference type="EMBL" id="KKK64686.1"/>
    </source>
</evidence>
<reference evidence="1" key="1">
    <citation type="journal article" date="2015" name="Nature">
        <title>Complex archaea that bridge the gap between prokaryotes and eukaryotes.</title>
        <authorList>
            <person name="Spang A."/>
            <person name="Saw J.H."/>
            <person name="Jorgensen S.L."/>
            <person name="Zaremba-Niedzwiedzka K."/>
            <person name="Martijn J."/>
            <person name="Lind A.E."/>
            <person name="van Eijk R."/>
            <person name="Schleper C."/>
            <person name="Guy L."/>
            <person name="Ettema T.J."/>
        </authorList>
    </citation>
    <scope>NUCLEOTIDE SEQUENCE</scope>
</reference>
<dbReference type="AlphaFoldDB" id="A0A0F8ZXM5"/>
<comment type="caution">
    <text evidence="1">The sequence shown here is derived from an EMBL/GenBank/DDBJ whole genome shotgun (WGS) entry which is preliminary data.</text>
</comment>
<gene>
    <name evidence="1" type="ORF">LCGC14_2981710</name>
</gene>
<proteinExistence type="predicted"/>
<organism evidence="1">
    <name type="scientific">marine sediment metagenome</name>
    <dbReference type="NCBI Taxonomy" id="412755"/>
    <lineage>
        <taxon>unclassified sequences</taxon>
        <taxon>metagenomes</taxon>
        <taxon>ecological metagenomes</taxon>
    </lineage>
</organism>
<sequence>MIRVTSVKDNGGYISEDFPTATCWDWEEKTVKLFVEGGNQLVEFAAFRIVRVEHIEDSE</sequence>
<protein>
    <submittedName>
        <fullName evidence="1">Uncharacterized protein</fullName>
    </submittedName>
</protein>
<accession>A0A0F8ZXM5</accession>